<dbReference type="NCBIfam" id="TIGR02917">
    <property type="entry name" value="PEP_TPR_lipo"/>
    <property type="match status" value="1"/>
</dbReference>
<keyword evidence="1" id="KW-0802">TPR repeat</keyword>
<evidence type="ECO:0000313" key="3">
    <source>
        <dbReference type="Proteomes" id="UP001142810"/>
    </source>
</evidence>
<evidence type="ECO:0000256" key="1">
    <source>
        <dbReference type="PROSITE-ProRule" id="PRU00339"/>
    </source>
</evidence>
<dbReference type="SMART" id="SM00028">
    <property type="entry name" value="TPR"/>
    <property type="match status" value="7"/>
</dbReference>
<gene>
    <name evidence="2" type="primary">prsT</name>
    <name evidence="2" type="ORF">OPS25_01850</name>
</gene>
<keyword evidence="3" id="KW-1185">Reference proteome</keyword>
<dbReference type="RefSeq" id="WP_265615945.1">
    <property type="nucleotide sequence ID" value="NZ_JAPFRD010000002.1"/>
</dbReference>
<evidence type="ECO:0000313" key="2">
    <source>
        <dbReference type="EMBL" id="MCW8107247.1"/>
    </source>
</evidence>
<dbReference type="InterPro" id="IPR019734">
    <property type="entry name" value="TPR_rpt"/>
</dbReference>
<dbReference type="Proteomes" id="UP001142810">
    <property type="component" value="Unassembled WGS sequence"/>
</dbReference>
<comment type="caution">
    <text evidence="2">The sequence shown here is derived from an EMBL/GenBank/DDBJ whole genome shotgun (WGS) entry which is preliminary data.</text>
</comment>
<dbReference type="EMBL" id="JAPFRD010000002">
    <property type="protein sequence ID" value="MCW8107247.1"/>
    <property type="molecule type" value="Genomic_DNA"/>
</dbReference>
<dbReference type="SUPFAM" id="SSF48452">
    <property type="entry name" value="TPR-like"/>
    <property type="match status" value="5"/>
</dbReference>
<reference evidence="2" key="1">
    <citation type="submission" date="2022-11" db="EMBL/GenBank/DDBJ databases">
        <title>Alteromonas sp. nov., isolated from sea water of the Qingdao.</title>
        <authorList>
            <person name="Wang Q."/>
        </authorList>
    </citation>
    <scope>NUCLEOTIDE SEQUENCE</scope>
    <source>
        <strain evidence="2">ASW11-7</strain>
    </source>
</reference>
<organism evidence="2 3">
    <name type="scientific">Alteromonas aquimaris</name>
    <dbReference type="NCBI Taxonomy" id="2998417"/>
    <lineage>
        <taxon>Bacteria</taxon>
        <taxon>Pseudomonadati</taxon>
        <taxon>Pseudomonadota</taxon>
        <taxon>Gammaproteobacteria</taxon>
        <taxon>Alteromonadales</taxon>
        <taxon>Alteromonadaceae</taxon>
        <taxon>Alteromonas/Salinimonas group</taxon>
        <taxon>Alteromonas</taxon>
    </lineage>
</organism>
<accession>A0ABT3P390</accession>
<proteinExistence type="predicted"/>
<dbReference type="Pfam" id="PF13181">
    <property type="entry name" value="TPR_8"/>
    <property type="match status" value="2"/>
</dbReference>
<dbReference type="InterPro" id="IPR014266">
    <property type="entry name" value="PEP-CTERM_TPR_PrsT"/>
</dbReference>
<feature type="repeat" description="TPR" evidence="1">
    <location>
        <begin position="838"/>
        <end position="871"/>
    </location>
</feature>
<dbReference type="InterPro" id="IPR011990">
    <property type="entry name" value="TPR-like_helical_dom_sf"/>
</dbReference>
<name>A0ABT3P390_9ALTE</name>
<feature type="repeat" description="TPR" evidence="1">
    <location>
        <begin position="195"/>
        <end position="228"/>
    </location>
</feature>
<dbReference type="Pfam" id="PF14559">
    <property type="entry name" value="TPR_19"/>
    <property type="match status" value="3"/>
</dbReference>
<protein>
    <submittedName>
        <fullName evidence="2">PEP-CTERM system TPR-repeat protein PrsT</fullName>
    </submittedName>
</protein>
<dbReference type="PANTHER" id="PTHR12558:SF13">
    <property type="entry name" value="CELL DIVISION CYCLE PROTEIN 27 HOMOLOG"/>
    <property type="match status" value="1"/>
</dbReference>
<sequence>MLKRTFVLPLLIAASVGCTPAVNRDEAVADAEAALESGQLNEARINLQNVLVDNPNDTEVRLLLGQILLANGNYAGAEKELKKAKQLGSSAPEVILGLARAQIRLGEFEDVIKADFDGASFSADQIAQMYVYKGVAASALNNEEEALVFFEKAAAAGEDSTYSQLGSVYVTSNQTSMDEAISLLNDLAKTSPEVAEVHLLLGQLNLKANKYNAAVKAFRDYSDMQPESREAKVLLAGALVQAQEFDEGKKLTEQLLKEFPSHPYVNKLGAIIAFNEKNYKAAKRMIDIAVQAGLRTEMALVVKGVSDYQLENYEQSYRSLKMVADKLPPDHPARRLYVLTQILLGYDQEASSTVKKWDNLTSQDASIVAMLGTNLARSGEESKARELLAELQSIEINSAEDIARLGLLKIQLNDMSGIKDLEKAISQNTNLQGAKLGLIDAYLKSGDANALMKFGQQLIADKENQLLGYNTIALAHREANEHEQAVEAYKKAQAIDNLNTPSRIYFANQALAEGNREAAINQLKPLVEGKPEYLPGVKMLVGIYAMDNLSKGIETLKQAIQTAPNNLELKVLLAQLYMRQGDHEKVQSALKVDEDRLKSAPDDYFYTRLESYLQQNKINDAENLLADWVRIQPKNEVAALAQISFFKNVDKESKLLQSIQRAISDIPQSANLKAINIRYLIEKQDPRRARIALSKLPADFRESVVGEGLRGHILLLEEKPSKALPLLQTFYESAPNLFNAKAVAIALRATNQPKELLTFLRSRVETHPNDVYSRNLLANLVIYQEPEAAKEQYRTILQLQPSNVIAANNLAWLLMNDKEYNQAKKIAENALKLQQDVPGLLDTLGQIEAKMGNTDKAVDLLAKAYSITPTPNIALHYAQALLAVGDKTQSRQVIEKIGSVDNQQLKEELEVLRAELQ</sequence>
<dbReference type="Gene3D" id="1.25.40.10">
    <property type="entry name" value="Tetratricopeptide repeat domain"/>
    <property type="match status" value="5"/>
</dbReference>
<dbReference type="PANTHER" id="PTHR12558">
    <property type="entry name" value="CELL DIVISION CYCLE 16,23,27"/>
    <property type="match status" value="1"/>
</dbReference>
<dbReference type="PROSITE" id="PS51257">
    <property type="entry name" value="PROKAR_LIPOPROTEIN"/>
    <property type="match status" value="1"/>
</dbReference>
<dbReference type="PROSITE" id="PS50005">
    <property type="entry name" value="TPR"/>
    <property type="match status" value="2"/>
</dbReference>